<dbReference type="EMBL" id="SCEB01214770">
    <property type="protein sequence ID" value="RXM33289.1"/>
    <property type="molecule type" value="Genomic_DNA"/>
</dbReference>
<dbReference type="PROSITE" id="PS50004">
    <property type="entry name" value="C2"/>
    <property type="match status" value="1"/>
</dbReference>
<dbReference type="GO" id="GO:0005886">
    <property type="term" value="C:plasma membrane"/>
    <property type="evidence" value="ECO:0007669"/>
    <property type="project" value="TreeGrafter"/>
</dbReference>
<evidence type="ECO:0000259" key="2">
    <source>
        <dbReference type="PROSITE" id="PS50004"/>
    </source>
</evidence>
<keyword evidence="4" id="KW-1185">Reference proteome</keyword>
<dbReference type="PANTHER" id="PTHR10024:SF250">
    <property type="entry name" value="SYNAPTOTAGMIN-13"/>
    <property type="match status" value="1"/>
</dbReference>
<dbReference type="InterPro" id="IPR035892">
    <property type="entry name" value="C2_domain_sf"/>
</dbReference>
<dbReference type="GO" id="GO:0001786">
    <property type="term" value="F:phosphatidylserine binding"/>
    <property type="evidence" value="ECO:0007669"/>
    <property type="project" value="TreeGrafter"/>
</dbReference>
<dbReference type="GO" id="GO:0000149">
    <property type="term" value="F:SNARE binding"/>
    <property type="evidence" value="ECO:0007669"/>
    <property type="project" value="TreeGrafter"/>
</dbReference>
<proteinExistence type="inferred from homology"/>
<dbReference type="InterPro" id="IPR000008">
    <property type="entry name" value="C2_dom"/>
</dbReference>
<dbReference type="PANTHER" id="PTHR10024">
    <property type="entry name" value="SYNAPTOTAGMIN"/>
    <property type="match status" value="1"/>
</dbReference>
<dbReference type="Pfam" id="PF00168">
    <property type="entry name" value="C2"/>
    <property type="match status" value="1"/>
</dbReference>
<comment type="similarity">
    <text evidence="1">Belongs to the synaptotagmin family.</text>
</comment>
<gene>
    <name evidence="3" type="ORF">EOD39_5558</name>
</gene>
<accession>A0A444UDQ5</accession>
<dbReference type="GO" id="GO:0031045">
    <property type="term" value="C:dense core granule"/>
    <property type="evidence" value="ECO:0007669"/>
    <property type="project" value="TreeGrafter"/>
</dbReference>
<reference evidence="3 4" key="1">
    <citation type="submission" date="2019-01" db="EMBL/GenBank/DDBJ databases">
        <title>Draft Genome and Complete Hox-Cluster Characterization of the Sterlet Sturgeon (Acipenser ruthenus).</title>
        <authorList>
            <person name="Wei Q."/>
        </authorList>
    </citation>
    <scope>NUCLEOTIDE SEQUENCE [LARGE SCALE GENOMIC DNA]</scope>
    <source>
        <strain evidence="3">WHYD16114868_AA</strain>
        <tissue evidence="3">Blood</tissue>
    </source>
</reference>
<comment type="caution">
    <text evidence="3">The sequence shown here is derived from an EMBL/GenBank/DDBJ whole genome shotgun (WGS) entry which is preliminary data.</text>
</comment>
<dbReference type="AlphaFoldDB" id="A0A444UDQ5"/>
<dbReference type="GO" id="GO:0005544">
    <property type="term" value="F:calcium-dependent phospholipid binding"/>
    <property type="evidence" value="ECO:0007669"/>
    <property type="project" value="TreeGrafter"/>
</dbReference>
<evidence type="ECO:0000313" key="3">
    <source>
        <dbReference type="EMBL" id="RXM33289.1"/>
    </source>
</evidence>
<name>A0A444UDQ5_ACIRT</name>
<sequence>MNPVWNEMMMFEVPHELLSQSSLDLEVLNQACVGDVQSLGRCAVGMQSTGTGLQHWQQMLNNPRKQLAMWHPLYE</sequence>
<dbReference type="GO" id="GO:0048488">
    <property type="term" value="P:synaptic vesicle endocytosis"/>
    <property type="evidence" value="ECO:0007669"/>
    <property type="project" value="TreeGrafter"/>
</dbReference>
<organism evidence="3 4">
    <name type="scientific">Acipenser ruthenus</name>
    <name type="common">Sterlet sturgeon</name>
    <dbReference type="NCBI Taxonomy" id="7906"/>
    <lineage>
        <taxon>Eukaryota</taxon>
        <taxon>Metazoa</taxon>
        <taxon>Chordata</taxon>
        <taxon>Craniata</taxon>
        <taxon>Vertebrata</taxon>
        <taxon>Euteleostomi</taxon>
        <taxon>Actinopterygii</taxon>
        <taxon>Chondrostei</taxon>
        <taxon>Acipenseriformes</taxon>
        <taxon>Acipenseridae</taxon>
        <taxon>Acipenser</taxon>
    </lineage>
</organism>
<feature type="domain" description="C2" evidence="2">
    <location>
        <begin position="1"/>
        <end position="71"/>
    </location>
</feature>
<dbReference type="GO" id="GO:0030672">
    <property type="term" value="C:synaptic vesicle membrane"/>
    <property type="evidence" value="ECO:0007669"/>
    <property type="project" value="TreeGrafter"/>
</dbReference>
<dbReference type="GO" id="GO:0030276">
    <property type="term" value="F:clathrin binding"/>
    <property type="evidence" value="ECO:0007669"/>
    <property type="project" value="TreeGrafter"/>
</dbReference>
<dbReference type="Gene3D" id="2.60.40.150">
    <property type="entry name" value="C2 domain"/>
    <property type="match status" value="1"/>
</dbReference>
<dbReference type="GO" id="GO:0030424">
    <property type="term" value="C:axon"/>
    <property type="evidence" value="ECO:0007669"/>
    <property type="project" value="TreeGrafter"/>
</dbReference>
<evidence type="ECO:0000313" key="4">
    <source>
        <dbReference type="Proteomes" id="UP000289886"/>
    </source>
</evidence>
<dbReference type="GO" id="GO:0005509">
    <property type="term" value="F:calcium ion binding"/>
    <property type="evidence" value="ECO:0007669"/>
    <property type="project" value="TreeGrafter"/>
</dbReference>
<evidence type="ECO:0000256" key="1">
    <source>
        <dbReference type="ARBA" id="ARBA00006996"/>
    </source>
</evidence>
<dbReference type="SUPFAM" id="SSF49562">
    <property type="entry name" value="C2 domain (Calcium/lipid-binding domain, CaLB)"/>
    <property type="match status" value="1"/>
</dbReference>
<dbReference type="Proteomes" id="UP000289886">
    <property type="component" value="Unassembled WGS sequence"/>
</dbReference>
<dbReference type="GO" id="GO:0048791">
    <property type="term" value="P:calcium ion-regulated exocytosis of neurotransmitter"/>
    <property type="evidence" value="ECO:0007669"/>
    <property type="project" value="TreeGrafter"/>
</dbReference>
<protein>
    <submittedName>
        <fullName evidence="3">Synaptotagmin-13</fullName>
    </submittedName>
</protein>